<comment type="cofactor">
    <cofactor evidence="1">
        <name>biotin</name>
        <dbReference type="ChEBI" id="CHEBI:57586"/>
    </cofactor>
</comment>
<dbReference type="EMBL" id="FWZT01000002">
    <property type="protein sequence ID" value="SME97226.1"/>
    <property type="molecule type" value="Genomic_DNA"/>
</dbReference>
<protein>
    <submittedName>
        <fullName evidence="10">Geranyl-CoA carboxylase alpha subunit</fullName>
    </submittedName>
</protein>
<evidence type="ECO:0000259" key="7">
    <source>
        <dbReference type="PROSITE" id="PS50968"/>
    </source>
</evidence>
<dbReference type="InterPro" id="IPR016185">
    <property type="entry name" value="PreATP-grasp_dom_sf"/>
</dbReference>
<dbReference type="SUPFAM" id="SSF56059">
    <property type="entry name" value="Glutathione synthetase ATP-binding domain-like"/>
    <property type="match status" value="1"/>
</dbReference>
<dbReference type="STRING" id="1513793.SAMN06296036_102347"/>
<dbReference type="GO" id="GO:0005524">
    <property type="term" value="F:ATP binding"/>
    <property type="evidence" value="ECO:0007669"/>
    <property type="project" value="UniProtKB-UniRule"/>
</dbReference>
<keyword evidence="4 6" id="KW-0067">ATP-binding</keyword>
<dbReference type="InterPro" id="IPR005481">
    <property type="entry name" value="BC-like_N"/>
</dbReference>
<feature type="domain" description="ATP-grasp" evidence="8">
    <location>
        <begin position="121"/>
        <end position="325"/>
    </location>
</feature>
<dbReference type="PANTHER" id="PTHR18866">
    <property type="entry name" value="CARBOXYLASE:PYRUVATE/ACETYL-COA/PROPIONYL-COA CARBOXYLASE"/>
    <property type="match status" value="1"/>
</dbReference>
<evidence type="ECO:0000256" key="4">
    <source>
        <dbReference type="ARBA" id="ARBA00022840"/>
    </source>
</evidence>
<evidence type="ECO:0000313" key="10">
    <source>
        <dbReference type="EMBL" id="SME97226.1"/>
    </source>
</evidence>
<evidence type="ECO:0000256" key="5">
    <source>
        <dbReference type="ARBA" id="ARBA00023267"/>
    </source>
</evidence>
<sequence>MTQIKRLFIANRGEIARRIAQTARKLGIETVCIAQRDRVPVFLKPLIDQFHLVDEENSALYLNAETMIRIAKENNCDGIHPGFGFLSENASFAAAVSAAGLAWIGPKSDAIEAMASKSAARELAQKAGVPCVPGIQGIDISQSEAPLVQFVESAGLPVLIKAALGGGGKGMRVVRSQDELIPAMQRASSEALNSFGDGSLIVEKFLENPRHVEVQILGDHHGNVVSVGDRDCSVQRRHQKVIEEAPAPFLHPETRRKMHEAAIRLAKEVGYSSAGTVEFLVEGSDAESEQGFYFLEMNTRLQVEHPVSEEVFQTDLVAWQLKVAMGETVVGQIPANSRGHSIEVRIYAEDPSNDFFPAPGPVYGFEPFQHAHVRWEIGLDPIDEVSPNFDPMVAKLVTTGETRLDAIRYMKMALDKTVFCGPIHNMEFISEIMADEIFLKTVMGTRYIEERREDLLGLMARKRASKQDLADRVLIQLAKSPLESQEICQVTRNAFQTHSGEQVKLSPSLHFTCSSFPPKSVEIGTGEGILASQTVRFQYAKTLAPEGQFVFCKIDGQGFQRQIPREDSPVGKSAEQENAIVAPVPGKVIKVLTSNDAEVKAKQTVVILESMKMEFEVQANKDARIKEVVVKEGQQVNADELLINLA</sequence>
<evidence type="ECO:0000256" key="2">
    <source>
        <dbReference type="ARBA" id="ARBA00022598"/>
    </source>
</evidence>
<dbReference type="InterPro" id="IPR011761">
    <property type="entry name" value="ATP-grasp"/>
</dbReference>
<dbReference type="PROSITE" id="PS50979">
    <property type="entry name" value="BC"/>
    <property type="match status" value="1"/>
</dbReference>
<reference evidence="11" key="1">
    <citation type="submission" date="2017-04" db="EMBL/GenBank/DDBJ databases">
        <authorList>
            <person name="Varghese N."/>
            <person name="Submissions S."/>
        </authorList>
    </citation>
    <scope>NUCLEOTIDE SEQUENCE [LARGE SCALE GENOMIC DNA]</scope>
    <source>
        <strain evidence="11">RKEM611</strain>
    </source>
</reference>
<evidence type="ECO:0000256" key="6">
    <source>
        <dbReference type="PROSITE-ProRule" id="PRU00409"/>
    </source>
</evidence>
<dbReference type="SUPFAM" id="SSF51246">
    <property type="entry name" value="Rudiment single hybrid motif"/>
    <property type="match status" value="1"/>
</dbReference>
<dbReference type="CDD" id="cd06850">
    <property type="entry name" value="biotinyl_domain"/>
    <property type="match status" value="1"/>
</dbReference>
<dbReference type="OrthoDB" id="9763189at2"/>
<evidence type="ECO:0000256" key="1">
    <source>
        <dbReference type="ARBA" id="ARBA00001953"/>
    </source>
</evidence>
<dbReference type="SUPFAM" id="SSF51230">
    <property type="entry name" value="Single hybrid motif"/>
    <property type="match status" value="1"/>
</dbReference>
<feature type="domain" description="Biotin carboxylation" evidence="9">
    <location>
        <begin position="3"/>
        <end position="453"/>
    </location>
</feature>
<dbReference type="PROSITE" id="PS00867">
    <property type="entry name" value="CPSASE_2"/>
    <property type="match status" value="1"/>
</dbReference>
<dbReference type="InterPro" id="IPR005482">
    <property type="entry name" value="Biotin_COase_C"/>
</dbReference>
<dbReference type="InterPro" id="IPR011054">
    <property type="entry name" value="Rudment_hybrid_motif"/>
</dbReference>
<keyword evidence="2" id="KW-0436">Ligase</keyword>
<accession>A0A1Y6B8Z0</accession>
<dbReference type="Gene3D" id="2.40.50.100">
    <property type="match status" value="1"/>
</dbReference>
<dbReference type="InterPro" id="IPR011053">
    <property type="entry name" value="Single_hybrid_motif"/>
</dbReference>
<dbReference type="SMART" id="SM00878">
    <property type="entry name" value="Biotin_carb_C"/>
    <property type="match status" value="1"/>
</dbReference>
<dbReference type="Pfam" id="PF02786">
    <property type="entry name" value="CPSase_L_D2"/>
    <property type="match status" value="1"/>
</dbReference>
<evidence type="ECO:0000259" key="8">
    <source>
        <dbReference type="PROSITE" id="PS50975"/>
    </source>
</evidence>
<name>A0A1Y6B8Z0_9BACT</name>
<dbReference type="RefSeq" id="WP_132315084.1">
    <property type="nucleotide sequence ID" value="NZ_FWZT01000002.1"/>
</dbReference>
<dbReference type="Pfam" id="PF02785">
    <property type="entry name" value="Biotin_carb_C"/>
    <property type="match status" value="1"/>
</dbReference>
<organism evidence="10 11">
    <name type="scientific">Pseudobacteriovorax antillogorgiicola</name>
    <dbReference type="NCBI Taxonomy" id="1513793"/>
    <lineage>
        <taxon>Bacteria</taxon>
        <taxon>Pseudomonadati</taxon>
        <taxon>Bdellovibrionota</taxon>
        <taxon>Oligoflexia</taxon>
        <taxon>Oligoflexales</taxon>
        <taxon>Pseudobacteriovoracaceae</taxon>
        <taxon>Pseudobacteriovorax</taxon>
    </lineage>
</organism>
<proteinExistence type="predicted"/>
<dbReference type="InterPro" id="IPR050856">
    <property type="entry name" value="Biotin_carboxylase_complex"/>
</dbReference>
<keyword evidence="11" id="KW-1185">Reference proteome</keyword>
<dbReference type="Pfam" id="PF00364">
    <property type="entry name" value="Biotin_lipoyl"/>
    <property type="match status" value="1"/>
</dbReference>
<dbReference type="PANTHER" id="PTHR18866:SF127">
    <property type="match status" value="1"/>
</dbReference>
<evidence type="ECO:0000259" key="9">
    <source>
        <dbReference type="PROSITE" id="PS50979"/>
    </source>
</evidence>
<dbReference type="PROSITE" id="PS50975">
    <property type="entry name" value="ATP_GRASP"/>
    <property type="match status" value="1"/>
</dbReference>
<dbReference type="InterPro" id="IPR005479">
    <property type="entry name" value="CPAse_ATP-bd"/>
</dbReference>
<keyword evidence="5" id="KW-0092">Biotin</keyword>
<dbReference type="Gene3D" id="3.30.470.20">
    <property type="entry name" value="ATP-grasp fold, B domain"/>
    <property type="match status" value="1"/>
</dbReference>
<dbReference type="GO" id="GO:0016874">
    <property type="term" value="F:ligase activity"/>
    <property type="evidence" value="ECO:0007669"/>
    <property type="project" value="UniProtKB-KW"/>
</dbReference>
<keyword evidence="3 6" id="KW-0547">Nucleotide-binding</keyword>
<gene>
    <name evidence="10" type="ORF">SAMN06296036_102347</name>
</gene>
<evidence type="ECO:0000313" key="11">
    <source>
        <dbReference type="Proteomes" id="UP000192907"/>
    </source>
</evidence>
<dbReference type="PROSITE" id="PS50968">
    <property type="entry name" value="BIOTINYL_LIPOYL"/>
    <property type="match status" value="1"/>
</dbReference>
<dbReference type="AlphaFoldDB" id="A0A1Y6B8Z0"/>
<dbReference type="Pfam" id="PF00289">
    <property type="entry name" value="Biotin_carb_N"/>
    <property type="match status" value="1"/>
</dbReference>
<evidence type="ECO:0000256" key="3">
    <source>
        <dbReference type="ARBA" id="ARBA00022741"/>
    </source>
</evidence>
<dbReference type="InterPro" id="IPR011764">
    <property type="entry name" value="Biotin_carboxylation_dom"/>
</dbReference>
<feature type="domain" description="Lipoyl-binding" evidence="7">
    <location>
        <begin position="567"/>
        <end position="646"/>
    </location>
</feature>
<dbReference type="Proteomes" id="UP000192907">
    <property type="component" value="Unassembled WGS sequence"/>
</dbReference>
<dbReference type="InterPro" id="IPR000089">
    <property type="entry name" value="Biotin_lipoyl"/>
</dbReference>
<dbReference type="SUPFAM" id="SSF52440">
    <property type="entry name" value="PreATP-grasp domain"/>
    <property type="match status" value="1"/>
</dbReference>
<dbReference type="GO" id="GO:0046872">
    <property type="term" value="F:metal ion binding"/>
    <property type="evidence" value="ECO:0007669"/>
    <property type="project" value="InterPro"/>
</dbReference>